<gene>
    <name evidence="2" type="ORF">G6048_43425</name>
</gene>
<name>A0ABX0E5S6_9ACTN</name>
<sequence>MKLRIEAEEWLANAGIDQWRAPGFRDRALAKWQVDITEGRTWVVPDGNGELLGTVTLARPDLDFWAKADEPDSAVYVAKLITARAAAGQQLGGRMLDWAGAVARSQQLPWVRLDVWRGNTKLQRYYLNEGFEHVRTEAPPHRLSGWMAQRSSAVVLHADAPLRAADTPGLTS</sequence>
<dbReference type="Gene3D" id="3.40.630.30">
    <property type="match status" value="1"/>
</dbReference>
<comment type="caution">
    <text evidence="2">The sequence shown here is derived from an EMBL/GenBank/DDBJ whole genome shotgun (WGS) entry which is preliminary data.</text>
</comment>
<evidence type="ECO:0000259" key="1">
    <source>
        <dbReference type="PROSITE" id="PS51186"/>
    </source>
</evidence>
<keyword evidence="3" id="KW-1185">Reference proteome</keyword>
<dbReference type="PROSITE" id="PS51186">
    <property type="entry name" value="GNAT"/>
    <property type="match status" value="1"/>
</dbReference>
<evidence type="ECO:0000313" key="3">
    <source>
        <dbReference type="Proteomes" id="UP001518140"/>
    </source>
</evidence>
<dbReference type="Proteomes" id="UP001518140">
    <property type="component" value="Unassembled WGS sequence"/>
</dbReference>
<dbReference type="EMBL" id="JAAKZX010000277">
    <property type="protein sequence ID" value="NGO48644.1"/>
    <property type="molecule type" value="Genomic_DNA"/>
</dbReference>
<protein>
    <submittedName>
        <fullName evidence="2">GNAT family N-acetyltransferase</fullName>
    </submittedName>
</protein>
<organism evidence="2 3">
    <name type="scientific">Streptomyces ureilyticus</name>
    <dbReference type="NCBI Taxonomy" id="1775131"/>
    <lineage>
        <taxon>Bacteria</taxon>
        <taxon>Bacillati</taxon>
        <taxon>Actinomycetota</taxon>
        <taxon>Actinomycetes</taxon>
        <taxon>Kitasatosporales</taxon>
        <taxon>Streptomycetaceae</taxon>
        <taxon>Streptomyces</taxon>
    </lineage>
</organism>
<dbReference type="Pfam" id="PF00583">
    <property type="entry name" value="Acetyltransf_1"/>
    <property type="match status" value="1"/>
</dbReference>
<dbReference type="InterPro" id="IPR016181">
    <property type="entry name" value="Acyl_CoA_acyltransferase"/>
</dbReference>
<reference evidence="2 3" key="1">
    <citation type="submission" date="2020-02" db="EMBL/GenBank/DDBJ databases">
        <title>Whole-genome analyses of novel actinobacteria.</title>
        <authorList>
            <person name="Sahin N."/>
            <person name="Tokatli A."/>
        </authorList>
    </citation>
    <scope>NUCLEOTIDE SEQUENCE [LARGE SCALE GENOMIC DNA]</scope>
    <source>
        <strain evidence="2 3">YC419</strain>
    </source>
</reference>
<proteinExistence type="predicted"/>
<dbReference type="SUPFAM" id="SSF55729">
    <property type="entry name" value="Acyl-CoA N-acyltransferases (Nat)"/>
    <property type="match status" value="1"/>
</dbReference>
<evidence type="ECO:0000313" key="2">
    <source>
        <dbReference type="EMBL" id="NGO48644.1"/>
    </source>
</evidence>
<accession>A0ABX0E5S6</accession>
<dbReference type="RefSeq" id="WP_165345124.1">
    <property type="nucleotide sequence ID" value="NZ_JAAKZX010000277.1"/>
</dbReference>
<dbReference type="InterPro" id="IPR000182">
    <property type="entry name" value="GNAT_dom"/>
</dbReference>
<feature type="domain" description="N-acetyltransferase" evidence="1">
    <location>
        <begin position="3"/>
        <end position="152"/>
    </location>
</feature>